<keyword evidence="2" id="KW-0472">Membrane</keyword>
<evidence type="ECO:0000313" key="4">
    <source>
        <dbReference type="Proteomes" id="UP000276985"/>
    </source>
</evidence>
<feature type="compositionally biased region" description="Low complexity" evidence="1">
    <location>
        <begin position="123"/>
        <end position="138"/>
    </location>
</feature>
<dbReference type="AlphaFoldDB" id="A0ABD7JZ35"/>
<protein>
    <submittedName>
        <fullName evidence="3">Uncharacterized protein</fullName>
    </submittedName>
</protein>
<proteinExistence type="predicted"/>
<evidence type="ECO:0000313" key="3">
    <source>
        <dbReference type="EMBL" id="RTS42797.1"/>
    </source>
</evidence>
<name>A0ABD7JZ35_PSEAI</name>
<feature type="region of interest" description="Disordered" evidence="1">
    <location>
        <begin position="91"/>
        <end position="143"/>
    </location>
</feature>
<dbReference type="Proteomes" id="UP000276985">
    <property type="component" value="Unassembled WGS sequence"/>
</dbReference>
<feature type="region of interest" description="Disordered" evidence="1">
    <location>
        <begin position="47"/>
        <end position="79"/>
    </location>
</feature>
<comment type="caution">
    <text evidence="3">The sequence shown here is derived from an EMBL/GenBank/DDBJ whole genome shotgun (WGS) entry which is preliminary data.</text>
</comment>
<accession>A0ABD7JZ35</accession>
<keyword evidence="2" id="KW-0812">Transmembrane</keyword>
<evidence type="ECO:0000256" key="2">
    <source>
        <dbReference type="SAM" id="Phobius"/>
    </source>
</evidence>
<sequence length="232" mass="26715">MKADRDDAPEHLRRKRGQSFGKWTLAIALGLGLSGLALHMAGNKLSFLPKPQSNQPSNLEKPAHAPDDNTPQNQPQKTSEELFWESVNARNHQQNQPKQTIYNDSNYRPQKPANTYTPPASHRVVTAPQQTQQRQTNRANRERTSKWIKSWNGGTNYLAEWLSVNNYIDSHSVCANHRRGSIDYRECRKAAKQYFHEQCRVWRARYDNDRKVSSDRMKTRYCTAASSFSPMG</sequence>
<evidence type="ECO:0000256" key="1">
    <source>
        <dbReference type="SAM" id="MobiDB-lite"/>
    </source>
</evidence>
<feature type="compositionally biased region" description="Polar residues" evidence="1">
    <location>
        <begin position="91"/>
        <end position="118"/>
    </location>
</feature>
<feature type="transmembrane region" description="Helical" evidence="2">
    <location>
        <begin position="20"/>
        <end position="42"/>
    </location>
</feature>
<keyword evidence="2" id="KW-1133">Transmembrane helix</keyword>
<gene>
    <name evidence="3" type="ORF">DY940_22560</name>
</gene>
<dbReference type="RefSeq" id="WP_079381708.1">
    <property type="nucleotide sequence ID" value="NZ_LFXS01000036.1"/>
</dbReference>
<organism evidence="3 4">
    <name type="scientific">Pseudomonas aeruginosa</name>
    <dbReference type="NCBI Taxonomy" id="287"/>
    <lineage>
        <taxon>Bacteria</taxon>
        <taxon>Pseudomonadati</taxon>
        <taxon>Pseudomonadota</taxon>
        <taxon>Gammaproteobacteria</taxon>
        <taxon>Pseudomonadales</taxon>
        <taxon>Pseudomonadaceae</taxon>
        <taxon>Pseudomonas</taxon>
    </lineage>
</organism>
<dbReference type="EMBL" id="RXTL01000029">
    <property type="protein sequence ID" value="RTS42797.1"/>
    <property type="molecule type" value="Genomic_DNA"/>
</dbReference>
<reference evidence="3 4" key="1">
    <citation type="submission" date="2018-12" db="EMBL/GenBank/DDBJ databases">
        <title>Pseudomonas aeruginosa Diversity Panel.</title>
        <authorList>
            <person name="Snesrud E."/>
            <person name="Mcgann P."/>
        </authorList>
    </citation>
    <scope>NUCLEOTIDE SEQUENCE [LARGE SCALE GENOMIC DNA]</scope>
    <source>
        <strain evidence="3 4">MRSN6241</strain>
    </source>
</reference>